<evidence type="ECO:0000256" key="2">
    <source>
        <dbReference type="ARBA" id="ARBA00010992"/>
    </source>
</evidence>
<dbReference type="InterPro" id="IPR020846">
    <property type="entry name" value="MFS_dom"/>
</dbReference>
<feature type="transmembrane region" description="Helical" evidence="8">
    <location>
        <begin position="328"/>
        <end position="349"/>
    </location>
</feature>
<dbReference type="PROSITE" id="PS00217">
    <property type="entry name" value="SUGAR_TRANSPORT_2"/>
    <property type="match status" value="1"/>
</dbReference>
<dbReference type="FunFam" id="1.20.1250.20:FF:000134">
    <property type="entry name" value="MFS sugar transporter protein"/>
    <property type="match status" value="1"/>
</dbReference>
<feature type="transmembrane region" description="Helical" evidence="8">
    <location>
        <begin position="301"/>
        <end position="321"/>
    </location>
</feature>
<organism evidence="10 11">
    <name type="scientific">Lachnellula subtilissima</name>
    <dbReference type="NCBI Taxonomy" id="602034"/>
    <lineage>
        <taxon>Eukaryota</taxon>
        <taxon>Fungi</taxon>
        <taxon>Dikarya</taxon>
        <taxon>Ascomycota</taxon>
        <taxon>Pezizomycotina</taxon>
        <taxon>Leotiomycetes</taxon>
        <taxon>Helotiales</taxon>
        <taxon>Lachnaceae</taxon>
        <taxon>Lachnellula</taxon>
    </lineage>
</organism>
<evidence type="ECO:0000256" key="1">
    <source>
        <dbReference type="ARBA" id="ARBA00004141"/>
    </source>
</evidence>
<comment type="caution">
    <text evidence="10">The sequence shown here is derived from an EMBL/GenBank/DDBJ whole genome shotgun (WGS) entry which is preliminary data.</text>
</comment>
<feature type="transmembrane region" description="Helical" evidence="8">
    <location>
        <begin position="142"/>
        <end position="160"/>
    </location>
</feature>
<dbReference type="OrthoDB" id="6612291at2759"/>
<dbReference type="GO" id="GO:0005351">
    <property type="term" value="F:carbohydrate:proton symporter activity"/>
    <property type="evidence" value="ECO:0007669"/>
    <property type="project" value="TreeGrafter"/>
</dbReference>
<evidence type="ECO:0000313" key="10">
    <source>
        <dbReference type="EMBL" id="TVY46111.1"/>
    </source>
</evidence>
<accession>A0A8H8S1M2</accession>
<dbReference type="PROSITE" id="PS51257">
    <property type="entry name" value="PROKAR_LIPOPROTEIN"/>
    <property type="match status" value="1"/>
</dbReference>
<dbReference type="InterPro" id="IPR036259">
    <property type="entry name" value="MFS_trans_sf"/>
</dbReference>
<feature type="transmembrane region" description="Helical" evidence="8">
    <location>
        <begin position="263"/>
        <end position="281"/>
    </location>
</feature>
<feature type="transmembrane region" description="Helical" evidence="8">
    <location>
        <begin position="180"/>
        <end position="197"/>
    </location>
</feature>
<dbReference type="InterPro" id="IPR005829">
    <property type="entry name" value="Sugar_transporter_CS"/>
</dbReference>
<keyword evidence="6 8" id="KW-0472">Membrane</keyword>
<dbReference type="InterPro" id="IPR005828">
    <property type="entry name" value="MFS_sugar_transport-like"/>
</dbReference>
<protein>
    <submittedName>
        <fullName evidence="10">Quinate permease</fullName>
    </submittedName>
</protein>
<dbReference type="NCBIfam" id="TIGR00879">
    <property type="entry name" value="SP"/>
    <property type="match status" value="1"/>
</dbReference>
<dbReference type="PROSITE" id="PS50850">
    <property type="entry name" value="MFS"/>
    <property type="match status" value="1"/>
</dbReference>
<dbReference type="InterPro" id="IPR050360">
    <property type="entry name" value="MFS_Sugar_Transporters"/>
</dbReference>
<dbReference type="PRINTS" id="PR00171">
    <property type="entry name" value="SUGRTRNSPORT"/>
</dbReference>
<evidence type="ECO:0000256" key="5">
    <source>
        <dbReference type="ARBA" id="ARBA00022989"/>
    </source>
</evidence>
<feature type="transmembrane region" description="Helical" evidence="8">
    <location>
        <begin position="106"/>
        <end position="130"/>
    </location>
</feature>
<dbReference type="GO" id="GO:0016020">
    <property type="term" value="C:membrane"/>
    <property type="evidence" value="ECO:0007669"/>
    <property type="project" value="UniProtKB-SubCell"/>
</dbReference>
<name>A0A8H8S1M2_9HELO</name>
<keyword evidence="5 8" id="KW-1133">Transmembrane helix</keyword>
<dbReference type="Pfam" id="PF00083">
    <property type="entry name" value="Sugar_tr"/>
    <property type="match status" value="1"/>
</dbReference>
<dbReference type="EMBL" id="QGMJ01000001">
    <property type="protein sequence ID" value="TVY46111.1"/>
    <property type="molecule type" value="Genomic_DNA"/>
</dbReference>
<dbReference type="AlphaFoldDB" id="A0A8H8S1M2"/>
<evidence type="ECO:0000259" key="9">
    <source>
        <dbReference type="PROSITE" id="PS50850"/>
    </source>
</evidence>
<reference evidence="10 11" key="1">
    <citation type="submission" date="2018-05" db="EMBL/GenBank/DDBJ databases">
        <title>Genome sequencing and assembly of the regulated plant pathogen Lachnellula willkommii and related sister species for the development of diagnostic species identification markers.</title>
        <authorList>
            <person name="Giroux E."/>
            <person name="Bilodeau G."/>
        </authorList>
    </citation>
    <scope>NUCLEOTIDE SEQUENCE [LARGE SCALE GENOMIC DNA]</scope>
    <source>
        <strain evidence="10 11">CBS 197.66</strain>
    </source>
</reference>
<keyword evidence="11" id="KW-1185">Reference proteome</keyword>
<feature type="transmembrane region" description="Helical" evidence="8">
    <location>
        <begin position="50"/>
        <end position="69"/>
    </location>
</feature>
<sequence length="497" mass="55370">MVNKTRAYNWYISLVAASCMVLYGYDASVYNSVQGSKHWIAYFNDPDPELIGAVNTAYNVGAIISGFFLGGPLADFLGRRWGMGIGCFITVIATFMQTFAPKGNLGVFIAGRVLIGIGQGTALTAGPVYIGELAPVHIRGKIMAFWQLFYSVGSFIAYWINYACSLHRAKLGDWDWKTVVIFQMMVPILIMTLLPFIPESPRWYIQHGGQVDKARASLRRVRETEQEVEDEVLIIREALEFEKEAISSSYTALWKDRSVRKRLLLAFVLNVGQQLTGQGTLNTYSTSIYKKVFTSSSTIALINALNATFGIVFTLNAVWTVDRFGRKALLIVGAIGMSICMLVVTEVGLQTPTLKGGSKSHPVGIAIVFLLFFFSFFYKPSWGATTWIWTAEVFSMNVRAQAVGMSSQMQNVANSVFQQFFPTFLKNCGFKTFYFFFAINLCLAAFVWFLIPETKKVSLEEIDVIFGGSNHVEKGGDLLHVEVCNDTHHATDATEMK</sequence>
<comment type="subcellular location">
    <subcellularLocation>
        <location evidence="1">Membrane</location>
        <topology evidence="1">Multi-pass membrane protein</topology>
    </subcellularLocation>
</comment>
<proteinExistence type="inferred from homology"/>
<evidence type="ECO:0000256" key="3">
    <source>
        <dbReference type="ARBA" id="ARBA00022448"/>
    </source>
</evidence>
<gene>
    <name evidence="10" type="primary">qutD_7</name>
    <name evidence="10" type="ORF">LSUB1_G000041</name>
</gene>
<keyword evidence="4 8" id="KW-0812">Transmembrane</keyword>
<dbReference type="PANTHER" id="PTHR48022:SF46">
    <property type="entry name" value="SUGAR TRANSPORTER, PUTATIVE (AFU_ORTHOLOGUE AFUA_1G11830)-RELATED"/>
    <property type="match status" value="1"/>
</dbReference>
<dbReference type="InterPro" id="IPR003663">
    <property type="entry name" value="Sugar/inositol_transpt"/>
</dbReference>
<comment type="similarity">
    <text evidence="2 7">Belongs to the major facilitator superfamily. Sugar transporter (TC 2.A.1.1) family.</text>
</comment>
<feature type="transmembrane region" description="Helical" evidence="8">
    <location>
        <begin position="361"/>
        <end position="378"/>
    </location>
</feature>
<feature type="transmembrane region" description="Helical" evidence="8">
    <location>
        <begin position="433"/>
        <end position="451"/>
    </location>
</feature>
<dbReference type="PANTHER" id="PTHR48022">
    <property type="entry name" value="PLASTIDIC GLUCOSE TRANSPORTER 4"/>
    <property type="match status" value="1"/>
</dbReference>
<dbReference type="SUPFAM" id="SSF103473">
    <property type="entry name" value="MFS general substrate transporter"/>
    <property type="match status" value="1"/>
</dbReference>
<evidence type="ECO:0000313" key="11">
    <source>
        <dbReference type="Proteomes" id="UP000462212"/>
    </source>
</evidence>
<feature type="transmembrane region" description="Helical" evidence="8">
    <location>
        <begin position="7"/>
        <end position="25"/>
    </location>
</feature>
<keyword evidence="3 7" id="KW-0813">Transport</keyword>
<dbReference type="Gene3D" id="1.20.1250.20">
    <property type="entry name" value="MFS general substrate transporter like domains"/>
    <property type="match status" value="1"/>
</dbReference>
<evidence type="ECO:0000256" key="7">
    <source>
        <dbReference type="RuleBase" id="RU003346"/>
    </source>
</evidence>
<dbReference type="Proteomes" id="UP000462212">
    <property type="component" value="Unassembled WGS sequence"/>
</dbReference>
<evidence type="ECO:0000256" key="4">
    <source>
        <dbReference type="ARBA" id="ARBA00022692"/>
    </source>
</evidence>
<dbReference type="PROSITE" id="PS00216">
    <property type="entry name" value="SUGAR_TRANSPORT_1"/>
    <property type="match status" value="2"/>
</dbReference>
<feature type="domain" description="Major facilitator superfamily (MFS) profile" evidence="9">
    <location>
        <begin position="12"/>
        <end position="455"/>
    </location>
</feature>
<evidence type="ECO:0000256" key="6">
    <source>
        <dbReference type="ARBA" id="ARBA00023136"/>
    </source>
</evidence>
<feature type="transmembrane region" description="Helical" evidence="8">
    <location>
        <begin position="81"/>
        <end position="100"/>
    </location>
</feature>
<evidence type="ECO:0000256" key="8">
    <source>
        <dbReference type="SAM" id="Phobius"/>
    </source>
</evidence>